<protein>
    <submittedName>
        <fullName evidence="2">Uncharacterized protein</fullName>
    </submittedName>
</protein>
<name>A0A5C0SJH5_9EURY</name>
<feature type="transmembrane region" description="Helical" evidence="1">
    <location>
        <begin position="329"/>
        <end position="346"/>
    </location>
</feature>
<feature type="transmembrane region" description="Helical" evidence="1">
    <location>
        <begin position="400"/>
        <end position="423"/>
    </location>
</feature>
<accession>A0A5C0SJH5</accession>
<evidence type="ECO:0000256" key="1">
    <source>
        <dbReference type="SAM" id="Phobius"/>
    </source>
</evidence>
<sequence>MRHPERALALIVLAGLTVRLALAPYSAGSDLAQFYGFAGTMLEKKACFYAYADWVGYSGKGWPYPWPYVYGPVLAYLLAGVRILVGGGVDSFWSDGVYHVYVDPTWAFSVKLVFIATDTAAAVLIYLLLRKKGEWEGVIGSAVYYLNPMVIHVSAVYGMFDALAMAPFLLALYMEGRKKVSPVLQGFSLAVKHTLLFPAIVSLWDYILQGVRGLKKAALLFAGAIAPFLPMLLLCPSSLRTLPELMRGIEVGYPLPLSYSMNGFVSLLTYFHEVYGIDSLPFIMHWYVPALLLLFLTLVRHSFERNLVVSASLAYAAFTATYWRVNPQYLLPLVAFLVLLSFTTGGRIGLVSLFTALYVGIWPILQPSEFWFHVHLRNPNWTVVRFVGHFTIGVGGDAPYVVYSLGLTLLLYALVLGSTLPYLKNLKAWLSEKSGVRA</sequence>
<keyword evidence="3" id="KW-1185">Reference proteome</keyword>
<feature type="transmembrane region" description="Helical" evidence="1">
    <location>
        <begin position="73"/>
        <end position="93"/>
    </location>
</feature>
<evidence type="ECO:0000313" key="3">
    <source>
        <dbReference type="Proteomes" id="UP000322631"/>
    </source>
</evidence>
<keyword evidence="1" id="KW-0812">Transmembrane</keyword>
<dbReference type="EMBL" id="CP041932">
    <property type="protein sequence ID" value="QEK14451.1"/>
    <property type="molecule type" value="Genomic_DNA"/>
</dbReference>
<keyword evidence="1" id="KW-1133">Transmembrane helix</keyword>
<reference evidence="2 3" key="1">
    <citation type="submission" date="2019-07" db="EMBL/GenBank/DDBJ databases">
        <title>Complete genome of Thermococcus acidophilus.</title>
        <authorList>
            <person name="Li X."/>
        </authorList>
    </citation>
    <scope>NUCLEOTIDE SEQUENCE [LARGE SCALE GENOMIC DNA]</scope>
    <source>
        <strain evidence="2 3">SY113</strain>
    </source>
</reference>
<feature type="transmembrane region" description="Helical" evidence="1">
    <location>
        <begin position="306"/>
        <end position="323"/>
    </location>
</feature>
<feature type="transmembrane region" description="Helical" evidence="1">
    <location>
        <begin position="149"/>
        <end position="174"/>
    </location>
</feature>
<dbReference type="AlphaFoldDB" id="A0A5C0SJH5"/>
<dbReference type="GeneID" id="41609047"/>
<feature type="transmembrane region" description="Helical" evidence="1">
    <location>
        <begin position="186"/>
        <end position="207"/>
    </location>
</feature>
<dbReference type="KEGG" id="them:FPV09_04290"/>
<proteinExistence type="predicted"/>
<keyword evidence="1" id="KW-0472">Membrane</keyword>
<dbReference type="Proteomes" id="UP000322631">
    <property type="component" value="Chromosome"/>
</dbReference>
<evidence type="ECO:0000313" key="2">
    <source>
        <dbReference type="EMBL" id="QEK14451.1"/>
    </source>
</evidence>
<feature type="transmembrane region" description="Helical" evidence="1">
    <location>
        <begin position="105"/>
        <end position="129"/>
    </location>
</feature>
<gene>
    <name evidence="2" type="ORF">FPV09_04290</name>
</gene>
<feature type="transmembrane region" description="Helical" evidence="1">
    <location>
        <begin position="283"/>
        <end position="299"/>
    </location>
</feature>
<dbReference type="RefSeq" id="WP_148882500.1">
    <property type="nucleotide sequence ID" value="NZ_CP041932.1"/>
</dbReference>
<feature type="transmembrane region" description="Helical" evidence="1">
    <location>
        <begin position="219"/>
        <end position="239"/>
    </location>
</feature>
<organism evidence="2 3">
    <name type="scientific">Thermococcus aciditolerans</name>
    <dbReference type="NCBI Taxonomy" id="2598455"/>
    <lineage>
        <taxon>Archaea</taxon>
        <taxon>Methanobacteriati</taxon>
        <taxon>Methanobacteriota</taxon>
        <taxon>Thermococci</taxon>
        <taxon>Thermococcales</taxon>
        <taxon>Thermococcaceae</taxon>
        <taxon>Thermococcus</taxon>
    </lineage>
</organism>
<feature type="transmembrane region" description="Helical" evidence="1">
    <location>
        <begin position="251"/>
        <end position="271"/>
    </location>
</feature>